<dbReference type="RefSeq" id="WP_153757846.1">
    <property type="nucleotide sequence ID" value="NZ_CP045851.1"/>
</dbReference>
<evidence type="ECO:0000313" key="3">
    <source>
        <dbReference type="Proteomes" id="UP000334019"/>
    </source>
</evidence>
<dbReference type="Gene3D" id="3.20.20.140">
    <property type="entry name" value="Metal-dependent hydrolases"/>
    <property type="match status" value="1"/>
</dbReference>
<dbReference type="CDD" id="cd01297">
    <property type="entry name" value="D-aminoacylase"/>
    <property type="match status" value="1"/>
</dbReference>
<dbReference type="GO" id="GO:0016812">
    <property type="term" value="F:hydrolase activity, acting on carbon-nitrogen (but not peptide) bonds, in cyclic amides"/>
    <property type="evidence" value="ECO:0007669"/>
    <property type="project" value="TreeGrafter"/>
</dbReference>
<name>A0A5Q2RIS7_9ACTN</name>
<dbReference type="PANTHER" id="PTHR11647">
    <property type="entry name" value="HYDRANTOINASE/DIHYDROPYRIMIDINASE FAMILY MEMBER"/>
    <property type="match status" value="1"/>
</dbReference>
<dbReference type="InterPro" id="IPR011059">
    <property type="entry name" value="Metal-dep_hydrolase_composite"/>
</dbReference>
<dbReference type="PANTHER" id="PTHR11647:SF1">
    <property type="entry name" value="COLLAPSIN RESPONSE MEDIATOR PROTEIN"/>
    <property type="match status" value="1"/>
</dbReference>
<feature type="domain" description="Amidohydrolase 3" evidence="1">
    <location>
        <begin position="45"/>
        <end position="551"/>
    </location>
</feature>
<sequence>MSELDLVIRGGTVVDGTGAPARTADVGVRDGRVVEVGRVAGRGAREVDADGALVAPGFVDIHAHYDGQATWSSRLDPSSEHGVTTVVMGNCGVGFAPVHDRDHDRLIELMEGVEDIPGAALHEGLSWEWRSMAEYLDAVDRLPHDIDVAAQVPHGALRLHVMGERGANREPATPEDIAEMGRIAAEGIRAGALGFTTSRTLNHRTSRGEPTPTLTAAADELVGIARAIGETGTGVLQIVSDFPRDSDELPMLREMVEASGRPLSISIAQSPVDPDRWRELLDFITESNHLGLPMTGQVAVRPVGLLFGLDNTLHPFLSNPVFQQELAGLTAAETARAMRDPAVRERALAAQRAETERARLGGRLLARFDQMWEVTDPPVYEPDPATSLAARAAADGVLPEELAYDLLAEGDGRAMFYVPFLNYAHGNLDVVGEMLRHDHTVPGLADGGAHVGTICDGSFPTTLLEWWGRDRPSGRIPLEELIRRQCRDTARTVGLLDRGVLAPGYRADVNVIDHDNLRLHRPEAVHDLPAGGRRLLQRAEGYLHTFVAGEETFTAGESTGALPGRLVRGAQPAPA</sequence>
<dbReference type="InterPro" id="IPR013108">
    <property type="entry name" value="Amidohydro_3"/>
</dbReference>
<reference evidence="2 3" key="1">
    <citation type="submission" date="2019-11" db="EMBL/GenBank/DDBJ databases">
        <authorList>
            <person name="He Y."/>
        </authorList>
    </citation>
    <scope>NUCLEOTIDE SEQUENCE [LARGE SCALE GENOMIC DNA]</scope>
    <source>
        <strain evidence="2 3">SCSIO 58843</strain>
    </source>
</reference>
<evidence type="ECO:0000313" key="2">
    <source>
        <dbReference type="EMBL" id="QGG93740.1"/>
    </source>
</evidence>
<dbReference type="KEGG" id="atq:GH723_00665"/>
<dbReference type="AlphaFoldDB" id="A0A5Q2RIS7"/>
<dbReference type="SUPFAM" id="SSF51556">
    <property type="entry name" value="Metallo-dependent hydrolases"/>
    <property type="match status" value="1"/>
</dbReference>
<dbReference type="EMBL" id="CP045851">
    <property type="protein sequence ID" value="QGG93740.1"/>
    <property type="molecule type" value="Genomic_DNA"/>
</dbReference>
<keyword evidence="2" id="KW-0378">Hydrolase</keyword>
<accession>A0A5Q2RIS7</accession>
<dbReference type="GO" id="GO:0005829">
    <property type="term" value="C:cytosol"/>
    <property type="evidence" value="ECO:0007669"/>
    <property type="project" value="TreeGrafter"/>
</dbReference>
<dbReference type="InterPro" id="IPR032466">
    <property type="entry name" value="Metal_Hydrolase"/>
</dbReference>
<protein>
    <submittedName>
        <fullName evidence="2">Amidohydrolase family protein</fullName>
    </submittedName>
</protein>
<gene>
    <name evidence="2" type="ORF">GH723_00665</name>
</gene>
<dbReference type="Proteomes" id="UP000334019">
    <property type="component" value="Chromosome"/>
</dbReference>
<organism evidence="2 3">
    <name type="scientific">Actinomarinicola tropica</name>
    <dbReference type="NCBI Taxonomy" id="2789776"/>
    <lineage>
        <taxon>Bacteria</taxon>
        <taxon>Bacillati</taxon>
        <taxon>Actinomycetota</taxon>
        <taxon>Acidimicrobiia</taxon>
        <taxon>Acidimicrobiales</taxon>
        <taxon>Iamiaceae</taxon>
        <taxon>Actinomarinicola</taxon>
    </lineage>
</organism>
<dbReference type="InterPro" id="IPR050378">
    <property type="entry name" value="Metallo-dep_Hydrolases_sf"/>
</dbReference>
<dbReference type="Pfam" id="PF07969">
    <property type="entry name" value="Amidohydro_3"/>
    <property type="match status" value="1"/>
</dbReference>
<evidence type="ECO:0000259" key="1">
    <source>
        <dbReference type="Pfam" id="PF07969"/>
    </source>
</evidence>
<keyword evidence="3" id="KW-1185">Reference proteome</keyword>
<dbReference type="SUPFAM" id="SSF51338">
    <property type="entry name" value="Composite domain of metallo-dependent hydrolases"/>
    <property type="match status" value="1"/>
</dbReference>
<proteinExistence type="predicted"/>